<dbReference type="EnsemblPlants" id="Pp3c25_6770V3.3">
    <property type="protein sequence ID" value="Pp3c25_6770V3.3"/>
    <property type="gene ID" value="Pp3c25_6770"/>
</dbReference>
<evidence type="ECO:0000313" key="11">
    <source>
        <dbReference type="EMBL" id="PNR27536.1"/>
    </source>
</evidence>
<reference evidence="12" key="3">
    <citation type="submission" date="2020-12" db="UniProtKB">
        <authorList>
            <consortium name="EnsemblPlants"/>
        </authorList>
    </citation>
    <scope>IDENTIFICATION</scope>
</reference>
<dbReference type="Gramene" id="Pp3c25_6770V3.5">
    <property type="protein sequence ID" value="Pp3c25_6770V3.5"/>
    <property type="gene ID" value="Pp3c25_6770"/>
</dbReference>
<evidence type="ECO:0000256" key="5">
    <source>
        <dbReference type="ARBA" id="ARBA00022692"/>
    </source>
</evidence>
<evidence type="ECO:0000256" key="2">
    <source>
        <dbReference type="ARBA" id="ARBA00007647"/>
    </source>
</evidence>
<protein>
    <recommendedName>
        <fullName evidence="8">Glycosyltransferase family 92 protein</fullName>
        <ecNumber evidence="8">2.4.1.-</ecNumber>
    </recommendedName>
</protein>
<evidence type="ECO:0000256" key="6">
    <source>
        <dbReference type="ARBA" id="ARBA00022989"/>
    </source>
</evidence>
<evidence type="ECO:0000256" key="1">
    <source>
        <dbReference type="ARBA" id="ARBA00004167"/>
    </source>
</evidence>
<dbReference type="RefSeq" id="XP_073387304.1">
    <property type="nucleotide sequence ID" value="XM_073531203.1"/>
</dbReference>
<feature type="region of interest" description="Disordered" evidence="10">
    <location>
        <begin position="610"/>
        <end position="638"/>
    </location>
</feature>
<dbReference type="Gramene" id="Pp3c25_6770V3.4">
    <property type="protein sequence ID" value="Pp3c25_6770V3.4"/>
    <property type="gene ID" value="Pp3c25_6770"/>
</dbReference>
<feature type="coiled-coil region" evidence="9">
    <location>
        <begin position="147"/>
        <end position="174"/>
    </location>
</feature>
<dbReference type="eggNOG" id="KOG4735">
    <property type="taxonomic scope" value="Eukaryota"/>
</dbReference>
<evidence type="ECO:0000256" key="10">
    <source>
        <dbReference type="SAM" id="MobiDB-lite"/>
    </source>
</evidence>
<dbReference type="PaxDb" id="3218-PP1S88_162V6.1"/>
<dbReference type="EnsemblPlants" id="Pp3c25_6770V3.4">
    <property type="protein sequence ID" value="Pp3c25_6770V3.4"/>
    <property type="gene ID" value="Pp3c25_6770"/>
</dbReference>
<dbReference type="Proteomes" id="UP000006727">
    <property type="component" value="Chromosome 25"/>
</dbReference>
<feature type="transmembrane region" description="Helical" evidence="8">
    <location>
        <begin position="12"/>
        <end position="34"/>
    </location>
</feature>
<dbReference type="OMA" id="FRYEYAF"/>
<reference evidence="11 13" key="1">
    <citation type="journal article" date="2008" name="Science">
        <title>The Physcomitrella genome reveals evolutionary insights into the conquest of land by plants.</title>
        <authorList>
            <person name="Rensing S."/>
            <person name="Lang D."/>
            <person name="Zimmer A."/>
            <person name="Terry A."/>
            <person name="Salamov A."/>
            <person name="Shapiro H."/>
            <person name="Nishiyama T."/>
            <person name="Perroud P.-F."/>
            <person name="Lindquist E."/>
            <person name="Kamisugi Y."/>
            <person name="Tanahashi T."/>
            <person name="Sakakibara K."/>
            <person name="Fujita T."/>
            <person name="Oishi K."/>
            <person name="Shin-I T."/>
            <person name="Kuroki Y."/>
            <person name="Toyoda A."/>
            <person name="Suzuki Y."/>
            <person name="Hashimoto A."/>
            <person name="Yamaguchi K."/>
            <person name="Sugano A."/>
            <person name="Kohara Y."/>
            <person name="Fujiyama A."/>
            <person name="Anterola A."/>
            <person name="Aoki S."/>
            <person name="Ashton N."/>
            <person name="Barbazuk W.B."/>
            <person name="Barker E."/>
            <person name="Bennetzen J."/>
            <person name="Bezanilla M."/>
            <person name="Blankenship R."/>
            <person name="Cho S.H."/>
            <person name="Dutcher S."/>
            <person name="Estelle M."/>
            <person name="Fawcett J.A."/>
            <person name="Gundlach H."/>
            <person name="Hanada K."/>
            <person name="Heyl A."/>
            <person name="Hicks K.A."/>
            <person name="Hugh J."/>
            <person name="Lohr M."/>
            <person name="Mayer K."/>
            <person name="Melkozernov A."/>
            <person name="Murata T."/>
            <person name="Nelson D."/>
            <person name="Pils B."/>
            <person name="Prigge M."/>
            <person name="Reiss B."/>
            <person name="Renner T."/>
            <person name="Rombauts S."/>
            <person name="Rushton P."/>
            <person name="Sanderfoot A."/>
            <person name="Schween G."/>
            <person name="Shiu S.-H."/>
            <person name="Stueber K."/>
            <person name="Theodoulou F.L."/>
            <person name="Tu H."/>
            <person name="Van de Peer Y."/>
            <person name="Verrier P.J."/>
            <person name="Waters E."/>
            <person name="Wood A."/>
            <person name="Yang L."/>
            <person name="Cove D."/>
            <person name="Cuming A."/>
            <person name="Hasebe M."/>
            <person name="Lucas S."/>
            <person name="Mishler D.B."/>
            <person name="Reski R."/>
            <person name="Grigoriev I."/>
            <person name="Quatrano R.S."/>
            <person name="Boore J.L."/>
        </authorList>
    </citation>
    <scope>NUCLEOTIDE SEQUENCE [LARGE SCALE GENOMIC DNA]</scope>
    <source>
        <strain evidence="12 13">cv. Gransden 2004</strain>
    </source>
</reference>
<organism evidence="11">
    <name type="scientific">Physcomitrium patens</name>
    <name type="common">Spreading-leaved earth moss</name>
    <name type="synonym">Physcomitrella patens</name>
    <dbReference type="NCBI Taxonomy" id="3218"/>
    <lineage>
        <taxon>Eukaryota</taxon>
        <taxon>Viridiplantae</taxon>
        <taxon>Streptophyta</taxon>
        <taxon>Embryophyta</taxon>
        <taxon>Bryophyta</taxon>
        <taxon>Bryophytina</taxon>
        <taxon>Bryopsida</taxon>
        <taxon>Funariidae</taxon>
        <taxon>Funariales</taxon>
        <taxon>Funariaceae</taxon>
        <taxon>Physcomitrium</taxon>
    </lineage>
</organism>
<proteinExistence type="inferred from homology"/>
<keyword evidence="13" id="KW-1185">Reference proteome</keyword>
<dbReference type="EnsemblPlants" id="Pp3c25_6770V3.1">
    <property type="protein sequence ID" value="Pp3c25_6770V3.1"/>
    <property type="gene ID" value="Pp3c25_6770"/>
</dbReference>
<dbReference type="GO" id="GO:0005737">
    <property type="term" value="C:cytoplasm"/>
    <property type="evidence" value="ECO:0000318"/>
    <property type="project" value="GO_Central"/>
</dbReference>
<comment type="subcellular location">
    <subcellularLocation>
        <location evidence="1">Membrane</location>
        <topology evidence="1">Single-pass membrane protein</topology>
    </subcellularLocation>
</comment>
<dbReference type="InterPro" id="IPR008166">
    <property type="entry name" value="Glyco_transf_92"/>
</dbReference>
<dbReference type="HOGENOM" id="CLU_429230_0_0_1"/>
<dbReference type="GeneID" id="112277101"/>
<dbReference type="CAZy" id="GT92">
    <property type="family name" value="Glycosyltransferase Family 92"/>
</dbReference>
<dbReference type="EMBL" id="ABEU02000025">
    <property type="protein sequence ID" value="PNR27536.1"/>
    <property type="molecule type" value="Genomic_DNA"/>
</dbReference>
<dbReference type="Gramene" id="Pp3c25_6770V3.1">
    <property type="protein sequence ID" value="Pp3c25_6770V3.1"/>
    <property type="gene ID" value="Pp3c25_6770"/>
</dbReference>
<keyword evidence="5 8" id="KW-0812">Transmembrane</keyword>
<dbReference type="EnsemblPlants" id="Pp3c25_6770V3.2">
    <property type="protein sequence ID" value="Pp3c25_6770V3.2"/>
    <property type="gene ID" value="Pp3c25_6770"/>
</dbReference>
<evidence type="ECO:0000256" key="9">
    <source>
        <dbReference type="SAM" id="Coils"/>
    </source>
</evidence>
<evidence type="ECO:0000256" key="4">
    <source>
        <dbReference type="ARBA" id="ARBA00022679"/>
    </source>
</evidence>
<dbReference type="GO" id="GO:0016020">
    <property type="term" value="C:membrane"/>
    <property type="evidence" value="ECO:0007669"/>
    <property type="project" value="UniProtKB-SubCell"/>
</dbReference>
<reference evidence="11 13" key="2">
    <citation type="journal article" date="2018" name="Plant J.">
        <title>The Physcomitrella patens chromosome-scale assembly reveals moss genome structure and evolution.</title>
        <authorList>
            <person name="Lang D."/>
            <person name="Ullrich K.K."/>
            <person name="Murat F."/>
            <person name="Fuchs J."/>
            <person name="Jenkins J."/>
            <person name="Haas F.B."/>
            <person name="Piednoel M."/>
            <person name="Gundlach H."/>
            <person name="Van Bel M."/>
            <person name="Meyberg R."/>
            <person name="Vives C."/>
            <person name="Morata J."/>
            <person name="Symeonidi A."/>
            <person name="Hiss M."/>
            <person name="Muchero W."/>
            <person name="Kamisugi Y."/>
            <person name="Saleh O."/>
            <person name="Blanc G."/>
            <person name="Decker E.L."/>
            <person name="van Gessel N."/>
            <person name="Grimwood J."/>
            <person name="Hayes R.D."/>
            <person name="Graham S.W."/>
            <person name="Gunter L.E."/>
            <person name="McDaniel S.F."/>
            <person name="Hoernstein S.N.W."/>
            <person name="Larsson A."/>
            <person name="Li F.W."/>
            <person name="Perroud P.F."/>
            <person name="Phillips J."/>
            <person name="Ranjan P."/>
            <person name="Rokshar D.S."/>
            <person name="Rothfels C.J."/>
            <person name="Schneider L."/>
            <person name="Shu S."/>
            <person name="Stevenson D.W."/>
            <person name="Thummler F."/>
            <person name="Tillich M."/>
            <person name="Villarreal Aguilar J.C."/>
            <person name="Widiez T."/>
            <person name="Wong G.K."/>
            <person name="Wymore A."/>
            <person name="Zhang Y."/>
            <person name="Zimmer A.D."/>
            <person name="Quatrano R.S."/>
            <person name="Mayer K.F.X."/>
            <person name="Goodstein D."/>
            <person name="Casacuberta J.M."/>
            <person name="Vandepoele K."/>
            <person name="Reski R."/>
            <person name="Cuming A.C."/>
            <person name="Tuskan G.A."/>
            <person name="Maumus F."/>
            <person name="Salse J."/>
            <person name="Schmutz J."/>
            <person name="Rensing S.A."/>
        </authorList>
    </citation>
    <scope>NUCLEOTIDE SEQUENCE [LARGE SCALE GENOMIC DNA]</scope>
    <source>
        <strain evidence="12 13">cv. Gransden 2004</strain>
    </source>
</reference>
<dbReference type="PANTHER" id="PTHR21461:SF86">
    <property type="entry name" value="GLYCOSYLTRANSFERASE FAMILY 92 PROTEIN"/>
    <property type="match status" value="1"/>
</dbReference>
<keyword evidence="4 8" id="KW-0808">Transferase</keyword>
<dbReference type="Pfam" id="PF01697">
    <property type="entry name" value="Glyco_transf_92"/>
    <property type="match status" value="1"/>
</dbReference>
<feature type="compositionally biased region" description="Polar residues" evidence="10">
    <location>
        <begin position="629"/>
        <end position="638"/>
    </location>
</feature>
<dbReference type="EC" id="2.4.1.-" evidence="8"/>
<dbReference type="RefSeq" id="XP_073387303.1">
    <property type="nucleotide sequence ID" value="XM_073531202.1"/>
</dbReference>
<keyword evidence="6 8" id="KW-1133">Transmembrane helix</keyword>
<accession>A9SKM6</accession>
<sequence>MSRKLVGGFHRTLRRLPIVFAFLGALMLAGFSFYSSNRLHSRQGQVLRVTDTHGLSQIYEPETVKFPATKRYPATLPELPTAVPVSSGDSERSLRELVRDAVDRGLVVIVNGTDTDARNIIADHSQGARLDISSALDGPTGEILTEVIEELQQMEEIKLEVAELKLKLKGYKGEGRKKDCPDLHSKTAEMTPVMAPRQGDYKFRVSGRPLHPLMSFSAFRFGLDEFTAVGLAAPSLLPPSFFEAQEDSCSWVEWDAASETGFSSPMERKKDGRGVQYGQKRTILLKDGDSPYVVIVVKCKFGDPAGSNGYGGHLFMNSSAGEYIPLLSEPPESIDKIQFEGPLDRRFAVCTPPIWGKLNADHLKEWLVYHHHLLGSERIHYFFYAGVALDEPTRRVLQPLLDQHMATVVDLSADMDLVGGPSQFPSTHLSRNDCVQRSRFFADWAVLWDFHEFLQTFSPHHLLDVVRDNSDKPFIAFGNQRWSSAYCATADNTTDQWTTDRMIFRLALPNCGNRNHPAPCPGGEGERRHIVSPRKVYAVHHQFVMDPPWGGADVSTEQARVNQFLGTFVSSKPGEEVCTIVKDPGDVNSTIPVDGYWFKDTSFASSLAPAKASARSSSFWKKRGAGGYQEQNSTADIR</sequence>
<evidence type="ECO:0000313" key="12">
    <source>
        <dbReference type="EnsemblPlants" id="Pp3c25_6770V3.1"/>
    </source>
</evidence>
<keyword evidence="3 8" id="KW-0328">Glycosyltransferase</keyword>
<name>A9SKM6_PHYPA</name>
<dbReference type="Gramene" id="Pp3c25_6770V3.3">
    <property type="protein sequence ID" value="Pp3c25_6770V3.3"/>
    <property type="gene ID" value="Pp3c25_6770"/>
</dbReference>
<evidence type="ECO:0000256" key="3">
    <source>
        <dbReference type="ARBA" id="ARBA00022676"/>
    </source>
</evidence>
<keyword evidence="9" id="KW-0175">Coiled coil</keyword>
<evidence type="ECO:0000313" key="13">
    <source>
        <dbReference type="Proteomes" id="UP000006727"/>
    </source>
</evidence>
<dbReference type="AlphaFoldDB" id="A9SKM6"/>
<dbReference type="PANTHER" id="PTHR21461">
    <property type="entry name" value="GLYCOSYLTRANSFERASE FAMILY 92 PROTEIN"/>
    <property type="match status" value="1"/>
</dbReference>
<keyword evidence="7 8" id="KW-0472">Membrane</keyword>
<dbReference type="Gramene" id="Pp3c25_6770V3.2">
    <property type="protein sequence ID" value="Pp3c25_6770V3.2"/>
    <property type="gene ID" value="Pp3c25_6770"/>
</dbReference>
<dbReference type="OrthoDB" id="1887361at2759"/>
<dbReference type="GO" id="GO:0016757">
    <property type="term" value="F:glycosyltransferase activity"/>
    <property type="evidence" value="ECO:0000318"/>
    <property type="project" value="GO_Central"/>
</dbReference>
<evidence type="ECO:0000256" key="8">
    <source>
        <dbReference type="RuleBase" id="RU366017"/>
    </source>
</evidence>
<evidence type="ECO:0000256" key="7">
    <source>
        <dbReference type="ARBA" id="ARBA00023136"/>
    </source>
</evidence>
<comment type="similarity">
    <text evidence="2 8">Belongs to the glycosyltransferase 92 family.</text>
</comment>
<gene>
    <name evidence="12" type="primary">LOC112277101</name>
    <name evidence="11" type="ORF">PHYPA_029688</name>
</gene>
<dbReference type="EnsemblPlants" id="Pp3c25_6770V3.5">
    <property type="protein sequence ID" value="Pp3c25_6770V3.5"/>
    <property type="gene ID" value="Pp3c25_6770"/>
</dbReference>